<protein>
    <submittedName>
        <fullName evidence="1">Uncharacterized protein</fullName>
    </submittedName>
</protein>
<dbReference type="EMBL" id="KI297263">
    <property type="protein sequence ID" value="ESA00370.1"/>
    <property type="molecule type" value="Genomic_DNA"/>
</dbReference>
<dbReference type="HOGENOM" id="CLU_2623255_0_0_1"/>
<accession>U9SWT0</accession>
<reference evidence="1" key="1">
    <citation type="submission" date="2013-07" db="EMBL/GenBank/DDBJ databases">
        <title>The genome of an arbuscular mycorrhizal fungus provides insights into the evolution of the oldest plant symbiosis.</title>
        <authorList>
            <consortium name="DOE Joint Genome Institute"/>
            <person name="Tisserant E."/>
            <person name="Malbreil M."/>
            <person name="Kuo A."/>
            <person name="Kohler A."/>
            <person name="Symeonidi A."/>
            <person name="Balestrini R."/>
            <person name="Charron P."/>
            <person name="Duensing N."/>
            <person name="Frei-dit-Frey N."/>
            <person name="Gianinazzi-Pearson V."/>
            <person name="Gilbert B."/>
            <person name="Handa Y."/>
            <person name="Hijri M."/>
            <person name="Kaul R."/>
            <person name="Kawaguchi M."/>
            <person name="Krajinski F."/>
            <person name="Lammers P."/>
            <person name="Lapierre D."/>
            <person name="Masclaux F.G."/>
            <person name="Murat C."/>
            <person name="Morin E."/>
            <person name="Ndikumana S."/>
            <person name="Pagni M."/>
            <person name="Petitpierre D."/>
            <person name="Requena N."/>
            <person name="Rosikiewicz P."/>
            <person name="Riley R."/>
            <person name="Saito K."/>
            <person name="San Clemente H."/>
            <person name="Shapiro H."/>
            <person name="van Tuinen D."/>
            <person name="Becard G."/>
            <person name="Bonfante P."/>
            <person name="Paszkowski U."/>
            <person name="Shachar-Hill Y."/>
            <person name="Young J.P."/>
            <person name="Sanders I.R."/>
            <person name="Henrissat B."/>
            <person name="Rensing S.A."/>
            <person name="Grigoriev I.V."/>
            <person name="Corradi N."/>
            <person name="Roux C."/>
            <person name="Martin F."/>
        </authorList>
    </citation>
    <scope>NUCLEOTIDE SEQUENCE</scope>
    <source>
        <strain evidence="1">DAOM 197198</strain>
    </source>
</reference>
<gene>
    <name evidence="1" type="ORF">GLOINDRAFT_8569</name>
</gene>
<dbReference type="AlphaFoldDB" id="U9SWT0"/>
<name>U9SWT0_RHIID</name>
<sequence>MLLAKYECTNENEFKILLRSLIIGLIIVSERSDLILGINEKIKNWLFDFMTNLILKEHEVKEYKKLVEKRKSKRNIKR</sequence>
<organism evidence="1">
    <name type="scientific">Rhizophagus irregularis (strain DAOM 181602 / DAOM 197198 / MUCL 43194)</name>
    <name type="common">Arbuscular mycorrhizal fungus</name>
    <name type="synonym">Glomus intraradices</name>
    <dbReference type="NCBI Taxonomy" id="747089"/>
    <lineage>
        <taxon>Eukaryota</taxon>
        <taxon>Fungi</taxon>
        <taxon>Fungi incertae sedis</taxon>
        <taxon>Mucoromycota</taxon>
        <taxon>Glomeromycotina</taxon>
        <taxon>Glomeromycetes</taxon>
        <taxon>Glomerales</taxon>
        <taxon>Glomeraceae</taxon>
        <taxon>Rhizophagus</taxon>
    </lineage>
</organism>
<proteinExistence type="predicted"/>
<evidence type="ECO:0000313" key="1">
    <source>
        <dbReference type="EMBL" id="ESA00370.1"/>
    </source>
</evidence>